<feature type="region of interest" description="Disordered" evidence="3">
    <location>
        <begin position="1936"/>
        <end position="1958"/>
    </location>
</feature>
<evidence type="ECO:0000256" key="3">
    <source>
        <dbReference type="SAM" id="MobiDB-lite"/>
    </source>
</evidence>
<dbReference type="Gene3D" id="1.10.1540.10">
    <property type="entry name" value="BEACH domain"/>
    <property type="match status" value="1"/>
</dbReference>
<reference evidence="6 7" key="1">
    <citation type="submission" date="2015-04" db="EMBL/GenBank/DDBJ databases">
        <authorList>
            <person name="Syromyatnikov M.Y."/>
            <person name="Popov V.N."/>
        </authorList>
    </citation>
    <scope>NUCLEOTIDE SEQUENCE [LARGE SCALE GENOMIC DNA]</scope>
</reference>
<dbReference type="SUPFAM" id="SSF81837">
    <property type="entry name" value="BEACH domain"/>
    <property type="match status" value="1"/>
</dbReference>
<dbReference type="InterPro" id="IPR036372">
    <property type="entry name" value="BEACH_dom_sf"/>
</dbReference>
<feature type="compositionally biased region" description="Basic residues" evidence="3">
    <location>
        <begin position="1366"/>
        <end position="1376"/>
    </location>
</feature>
<dbReference type="PANTHER" id="PTHR13743">
    <property type="entry name" value="BEIGE/BEACH-RELATED"/>
    <property type="match status" value="1"/>
</dbReference>
<evidence type="ECO:0000313" key="7">
    <source>
        <dbReference type="Proteomes" id="UP000183832"/>
    </source>
</evidence>
<keyword evidence="2" id="KW-0677">Repeat</keyword>
<dbReference type="Proteomes" id="UP000183832">
    <property type="component" value="Unassembled WGS sequence"/>
</dbReference>
<dbReference type="EMBL" id="CVRI01000047">
    <property type="protein sequence ID" value="CRK97431.1"/>
    <property type="molecule type" value="Genomic_DNA"/>
</dbReference>
<organism evidence="6 7">
    <name type="scientific">Clunio marinus</name>
    <dbReference type="NCBI Taxonomy" id="568069"/>
    <lineage>
        <taxon>Eukaryota</taxon>
        <taxon>Metazoa</taxon>
        <taxon>Ecdysozoa</taxon>
        <taxon>Arthropoda</taxon>
        <taxon>Hexapoda</taxon>
        <taxon>Insecta</taxon>
        <taxon>Pterygota</taxon>
        <taxon>Neoptera</taxon>
        <taxon>Endopterygota</taxon>
        <taxon>Diptera</taxon>
        <taxon>Nematocera</taxon>
        <taxon>Chironomoidea</taxon>
        <taxon>Chironomidae</taxon>
        <taxon>Clunio</taxon>
    </lineage>
</organism>
<dbReference type="Pfam" id="PF14844">
    <property type="entry name" value="PH_BEACH"/>
    <property type="match status" value="1"/>
</dbReference>
<dbReference type="InterPro" id="IPR050865">
    <property type="entry name" value="BEACH_Domain"/>
</dbReference>
<keyword evidence="7" id="KW-1185">Reference proteome</keyword>
<evidence type="ECO:0000313" key="6">
    <source>
        <dbReference type="EMBL" id="CRK97431.1"/>
    </source>
</evidence>
<feature type="domain" description="BEACH-type PH" evidence="5">
    <location>
        <begin position="2561"/>
        <end position="2655"/>
    </location>
</feature>
<evidence type="ECO:0000256" key="1">
    <source>
        <dbReference type="ARBA" id="ARBA00022574"/>
    </source>
</evidence>
<evidence type="ECO:0000256" key="2">
    <source>
        <dbReference type="ARBA" id="ARBA00022737"/>
    </source>
</evidence>
<feature type="domain" description="BEACH" evidence="4">
    <location>
        <begin position="2658"/>
        <end position="2955"/>
    </location>
</feature>
<dbReference type="PROSITE" id="PS51783">
    <property type="entry name" value="PH_BEACH"/>
    <property type="match status" value="1"/>
</dbReference>
<protein>
    <submittedName>
        <fullName evidence="6">CLUMA_CG010820, isoform A</fullName>
    </submittedName>
</protein>
<feature type="region of interest" description="Disordered" evidence="3">
    <location>
        <begin position="1361"/>
        <end position="1385"/>
    </location>
</feature>
<gene>
    <name evidence="6" type="ORF">CLUMA_CG010820</name>
</gene>
<dbReference type="InterPro" id="IPR015943">
    <property type="entry name" value="WD40/YVTN_repeat-like_dom_sf"/>
</dbReference>
<dbReference type="OrthoDB" id="26681at2759"/>
<dbReference type="Pfam" id="PF02138">
    <property type="entry name" value="Beach"/>
    <property type="match status" value="1"/>
</dbReference>
<name>A0A1J1IAX0_9DIPT</name>
<dbReference type="SUPFAM" id="SSF50978">
    <property type="entry name" value="WD40 repeat-like"/>
    <property type="match status" value="1"/>
</dbReference>
<dbReference type="InterPro" id="IPR023362">
    <property type="entry name" value="PH-BEACH_dom"/>
</dbReference>
<dbReference type="InterPro" id="IPR011993">
    <property type="entry name" value="PH-like_dom_sf"/>
</dbReference>
<dbReference type="InterPro" id="IPR036322">
    <property type="entry name" value="WD40_repeat_dom_sf"/>
</dbReference>
<evidence type="ECO:0000259" key="5">
    <source>
        <dbReference type="PROSITE" id="PS51783"/>
    </source>
</evidence>
<dbReference type="SMART" id="SM01026">
    <property type="entry name" value="Beach"/>
    <property type="match status" value="1"/>
</dbReference>
<accession>A0A1J1IAX0</accession>
<evidence type="ECO:0000259" key="4">
    <source>
        <dbReference type="PROSITE" id="PS50197"/>
    </source>
</evidence>
<dbReference type="PANTHER" id="PTHR13743:SF86">
    <property type="entry name" value="LYSOSOMAL-TRAFFICKING REGULATOR"/>
    <property type="match status" value="1"/>
</dbReference>
<proteinExistence type="predicted"/>
<keyword evidence="1" id="KW-0853">WD repeat</keyword>
<dbReference type="Gene3D" id="2.30.29.30">
    <property type="entry name" value="Pleckstrin-homology domain (PH domain)/Phosphotyrosine-binding domain (PTB)"/>
    <property type="match status" value="1"/>
</dbReference>
<dbReference type="STRING" id="568069.A0A1J1IAX0"/>
<dbReference type="InterPro" id="IPR000409">
    <property type="entry name" value="BEACH_dom"/>
</dbReference>
<dbReference type="FunFam" id="1.10.1540.10:FF:000001">
    <property type="entry name" value="neurobeachin isoform X1"/>
    <property type="match status" value="1"/>
</dbReference>
<dbReference type="PROSITE" id="PS50197">
    <property type="entry name" value="BEACH"/>
    <property type="match status" value="1"/>
</dbReference>
<sequence>MKNIEQMLIFLEKYLQSKSISWLELFIFEYNKNKKDGQNLMPIIQGSDKFLALSFQMSYHLLKLLFSTICNLMTSNDCQRDKNAVLNLRNFLTCGLGSQIITILSADLDLSNVTNEHELVNVLAKIFPNERWDESSDVQYLNPLSRDEVKQIYKQLWLLNPSRINENLRPKTIVKFFSNNESTYECNIPDDIEDYLSSEFKDKEMPIISSSQLAQHIIKIFQKLVIIDNTNTLKQTDKNSVTMRCLQFSLDTLNHLHEQKVFNDVDQNVIKLNLLKLTMMCLNNLINRDGKSIEPIFKKLFSLLELSDSNELSCGFILSIMTILNNLCVTKSIQKTENLNLFVLCNHLITKRIELMSHDKELLDTIQIFLIRIVSNVRAAHQARFGENKTRKKPTIKHCHHDLLADACMFEKLLLETFPLIKSFKNFNKILKLLRKKGICCCNATIDTIKMFMQPSLIPMQYLSFIEWKIIEPMFNEDQICVFCNEKKNIQYFKDEYFSLLRKEISRREGWELHSLLHHLVNIQKKMNKDFLQKFIFNVIVPTFEEEKRKYLRNPDEQFESKVIIGSCLRIINEGVKEEKILMQFFNADVIHHLKECTLIPVLSGTACQLLKIAFENIKFLGVNEGHREKISQSINNIFFSNVLYLIREMMDIYGRIDLPKDIPLSDSITESDKTSDKSANDAADFEILDERTVAIKEPLTNLDVLLLNTIHWNILCDLMSKDSSFQREFIANIYNNFNGNILFTIAYNALNSILLKKELKKLIFAPEPKTINEEELHVLFKRCNSLIPVMVQCYDVNYQHVIERSYQLHEISESFLEKMKRRARDDDNHCLIFRRRCGSDNDFKFRVYVHKDVFLTDNVIENSLKHEQISVVDDHFNNFYHSWLNTRWTEIFHRKAIRSRFLDILNKFVKSEEEKELEAIYRKNIIEEITGKCGIKYLSSIARNCFDICWRLSDNISFSAKMSTALEELKLLLLQDSWDVNKEAMIDTLQLLLGVAEMKMTRSVSRMMLMDPENHLNCSTESMFSDSSLDRITFDEKSNDDDESYSSDKKTETFYTADENYDADEEVQSTVDTECSQFNRSTSSPAPSKFRNTNEHICKLVVEILMELSRRCVEKPSQWDPNVLTSLAQRLSCMKTYLGGSEILLKGFSGILLSRNESLSDLQKTILNLVEDLNAPEAFKTFLSILTENEACVELIVSRLVSICNKEKSPQPFIKVSFPTFNREVKISSTCDDHIRELIQKFRDAHVINNLLTPFTESSQIIPLNFLDFNPWSFQGFTISIWMMMETLDGDKVSSHLFSIGTEKLMLSVYLNADGSFNLNVTKPNQKFSDVKVVNRGSNKENINKTNLFGIGLATLKSPENHPNIRTRGHKRNGFKKATTDEGESSRRLQTLKVSMKSKKMKLKSDQWTHICFSIRTTQTNIMLLITMNGTEQDLVEIPIDGMCELELSGMLELLCIGAQKSTIDEESSLKYSLSNVILFRSLLDSPSQTSHLFSLGPACENLIDCEAVQMLPLMGFLDMTKVANKSVKKIERNQSLIKLKMNVLMIYSAGKTTTPLSYKNHEHGKPIDIFNVGEIPKPFSIPSLARSIHLSGGLSSLLFLFARTVEMTDDPVTQSSALYVFLKMSYSCNNLYVEFEQRKLFNLVAHVFKHSNCNKGGGMLKAILDVIYGGTMFYKNLNSEDYRINEKSVLNIQNPKLLLKLLENFSIFQTMEKSEVNVLDLLFQSLMVVVRDNHPHKYLNRQYLLEHDFYMKIIQFCKIHLTIPANTIPITPETALIIVRLLKMLSKTPTSFRCMKEIQKLLLLMHHPSESFVTHDRTKFHFILPGSKPQKQNKLNTSSGSKYFNFSIKIRSTNATTSISKSPTTPTSSFHYEWRDKRTSSTNRKIKTRKFDELTESECENVTKALIDQKMKRDVKTPTIKQRRHVRRLNYTPKKSPFKKLPQTTMNQKKNKMESCDDDQALTDAIRSMMTAESTTSLLSDASDVNRYEKGVRILQENLFMMLRDSVILLEDSRAVMELSECLQIEMLIMFANHHDANVRAAIIELIIAMMRRETSENILRYEKGNYWIHLGNQLTISRVNMRMVQACVDWICSKKVSIQDLSRSQAIEIHYKPIFNVLFMMIPSMIHDAQLMNYLIKFLRLILETQSECFNTTMFYCLISSSLKALNKLDQSHYRVKESLLLLFEQIASKSLTSTGSIQTLWDLLYGFSYLERNKKHEVVREVHVTILRQLLSLCLVEQNRRGSRSINDTTTQQSMFVVTQTLGNLPSSEIKTRFLLIHDRAVQFVCSWNLNEEKLSIIELDFVKYLIQLNLCGFQHGSSMLLWGLSSSNDEEVQSFIIQKLSSILSYDGNFSLPGNETKLVKALLVQHLNKYENSLDERNFQSIIKFCGGTINQQQQSWNWSLSAEEKIELIRQTSEKNQNEKIEKIVYKLETLVQSCIDGAMKMTRYVIDIQNSERRELMNELKTTQEIDFYREWFELIQRMIHEDAPWFNASLYPSTWELDETEGPGRSRIRFKRNALKIEERFFTSGFKHKASYQHVKPLLDFIIRPKEVEKYSIRDRIVFTFNGKHLTMEQEIRGEIIITDNQLIFLANLDIYINSIICDIKNISEVWNRRYQHKEVALEIFLTSKKTFFIIFETNYERDIVKKFVSDKIDQKINEKPDDIAQKWIENRITNYEYLIELNKIAGRSYNDLMQYPVFPWIIADYESEVLNLKSSNSFRKLNKTISTQHEEMEEHYVTTYQYLAEQSLNDRQSLMKPYHYSSHYSNSGTILHFLVRLPPFTNMFLLYQDHNFDIPDRTFHSLATTYRLTSKESATDVKELIPEFFYLFDFFENSEGFNFGKRQSGDVVDDVKLPSWCEGSARLFMLINRQALECDYVRKQLHQWIDLIFGFKQKGSAAVYAVNVFHPATYPEFQITNINDPVERTACETMVRTYGQMPKQIFTTVHKKPIVSSYSLPDSRVVLSQVVGLRWGCFTGSPQLPKPKRIEAVKCNSKIVRLVSVEGSNLFYGLPDRCHLMQAPHFAYHDLVLWSESDGVVRMKRLDDSSMKSGKLFHNPSHDPITACGSHVKYTNLWFGHQSGNISVYIRNDEKITKERKRHTRSFNDALEAIIGIKEINVNNTLEDNEVEIESWWNYPIYLVKHRSEVLDIKVCVNFKIVVSICMDGTTVIWDSQKIEYIRTIESSCNTLRSQLSLVEISSTLGDILTIFTPKSVTEITSDEENVEVVENFGGDEFVNVSMAIEGKSQLRLHSINAKYISHKFSDGFATAVCFSFIKEGTGVNVIAVGFEDSVIRLYSTWTLEMIREIATGRNSRITDVVYTSNHHLAFLSDHEIEVWESDGLTGDPPKFNSIVLY</sequence>
<dbReference type="CDD" id="cd06071">
    <property type="entry name" value="Beach"/>
    <property type="match status" value="1"/>
</dbReference>
<dbReference type="Gene3D" id="2.130.10.10">
    <property type="entry name" value="YVTN repeat-like/Quinoprotein amine dehydrogenase"/>
    <property type="match status" value="1"/>
</dbReference>
<dbReference type="SUPFAM" id="SSF50729">
    <property type="entry name" value="PH domain-like"/>
    <property type="match status" value="1"/>
</dbReference>